<dbReference type="Proteomes" id="UP000286270">
    <property type="component" value="Unassembled WGS sequence"/>
</dbReference>
<accession>A0A412YK02</accession>
<dbReference type="EMBL" id="QRZH01000003">
    <property type="protein sequence ID" value="RGV57702.1"/>
    <property type="molecule type" value="Genomic_DNA"/>
</dbReference>
<evidence type="ECO:0000313" key="1">
    <source>
        <dbReference type="EMBL" id="RGV57702.1"/>
    </source>
</evidence>
<protein>
    <submittedName>
        <fullName evidence="1">Glycosyl transferase</fullName>
    </submittedName>
</protein>
<keyword evidence="1" id="KW-0808">Transferase</keyword>
<comment type="caution">
    <text evidence="1">The sequence shown here is derived from an EMBL/GenBank/DDBJ whole genome shotgun (WGS) entry which is preliminary data.</text>
</comment>
<reference evidence="1 2" key="1">
    <citation type="submission" date="2018-08" db="EMBL/GenBank/DDBJ databases">
        <title>A genome reference for cultivated species of the human gut microbiota.</title>
        <authorList>
            <person name="Zou Y."/>
            <person name="Xue W."/>
            <person name="Luo G."/>
        </authorList>
    </citation>
    <scope>NUCLEOTIDE SEQUENCE [LARGE SCALE GENOMIC DNA]</scope>
    <source>
        <strain evidence="1 2">AF14-26</strain>
    </source>
</reference>
<dbReference type="InterPro" id="IPR029465">
    <property type="entry name" value="ATPgrasp_TupA"/>
</dbReference>
<sequence>MFCRKNMFSKLLSRLVKFIIPLISIISPKVSVKILYRLCFKRNLNLKNPQTLNEKIQWLKLNLYNNDPLVKICADKYTVREYIKSKGCGSILNDIYGVYNNVNEIPWDKLPDKFVLKWNFCNGFNIICQDKKLLNITKVSKQLRVWGKSNKHLLYSEFQYRIKKERKIICEQFIEPTEGHSSLEDYKIYCFNGVAEYVMVCYGRESGDPKFYYFDRNWTLMKLSVDALNISDDFCFPKPKGLDEMFYYANKISKPFPFVRADFYLQNGNVIFGELTFTPSGGFDTKRIYETDLHLGQKLILPNII</sequence>
<gene>
    <name evidence="1" type="ORF">DWW08_04800</name>
</gene>
<name>A0A412YK02_BACFG</name>
<evidence type="ECO:0000313" key="2">
    <source>
        <dbReference type="Proteomes" id="UP000286270"/>
    </source>
</evidence>
<dbReference type="AlphaFoldDB" id="A0A412YK02"/>
<proteinExistence type="predicted"/>
<dbReference type="Pfam" id="PF14305">
    <property type="entry name" value="ATPgrasp_TupA"/>
    <property type="match status" value="1"/>
</dbReference>
<organism evidence="1 2">
    <name type="scientific">Bacteroides fragilis</name>
    <dbReference type="NCBI Taxonomy" id="817"/>
    <lineage>
        <taxon>Bacteria</taxon>
        <taxon>Pseudomonadati</taxon>
        <taxon>Bacteroidota</taxon>
        <taxon>Bacteroidia</taxon>
        <taxon>Bacteroidales</taxon>
        <taxon>Bacteroidaceae</taxon>
        <taxon>Bacteroides</taxon>
    </lineage>
</organism>
<dbReference type="GO" id="GO:0016740">
    <property type="term" value="F:transferase activity"/>
    <property type="evidence" value="ECO:0007669"/>
    <property type="project" value="UniProtKB-KW"/>
</dbReference>